<comment type="caution">
    <text evidence="3">The sequence shown here is derived from an EMBL/GenBank/DDBJ whole genome shotgun (WGS) entry which is preliminary data.</text>
</comment>
<evidence type="ECO:0000256" key="1">
    <source>
        <dbReference type="SAM" id="MobiDB-lite"/>
    </source>
</evidence>
<dbReference type="Gene3D" id="2.40.70.10">
    <property type="entry name" value="Acid Proteases"/>
    <property type="match status" value="1"/>
</dbReference>
<organism evidence="3 4">
    <name type="scientific">Ficus carica</name>
    <name type="common">Common fig</name>
    <dbReference type="NCBI Taxonomy" id="3494"/>
    <lineage>
        <taxon>Eukaryota</taxon>
        <taxon>Viridiplantae</taxon>
        <taxon>Streptophyta</taxon>
        <taxon>Embryophyta</taxon>
        <taxon>Tracheophyta</taxon>
        <taxon>Spermatophyta</taxon>
        <taxon>Magnoliopsida</taxon>
        <taxon>eudicotyledons</taxon>
        <taxon>Gunneridae</taxon>
        <taxon>Pentapetalae</taxon>
        <taxon>rosids</taxon>
        <taxon>fabids</taxon>
        <taxon>Rosales</taxon>
        <taxon>Moraceae</taxon>
        <taxon>Ficeae</taxon>
        <taxon>Ficus</taxon>
    </lineage>
</organism>
<reference evidence="3" key="1">
    <citation type="submission" date="2023-07" db="EMBL/GenBank/DDBJ databases">
        <title>draft genome sequence of fig (Ficus carica).</title>
        <authorList>
            <person name="Takahashi T."/>
            <person name="Nishimura K."/>
        </authorList>
    </citation>
    <scope>NUCLEOTIDE SEQUENCE</scope>
</reference>
<evidence type="ECO:0000313" key="3">
    <source>
        <dbReference type="EMBL" id="GMN45070.1"/>
    </source>
</evidence>
<dbReference type="EMBL" id="BTGU01000019">
    <property type="protein sequence ID" value="GMN45070.1"/>
    <property type="molecule type" value="Genomic_DNA"/>
</dbReference>
<dbReference type="Pfam" id="PF03732">
    <property type="entry name" value="Retrotrans_gag"/>
    <property type="match status" value="1"/>
</dbReference>
<dbReference type="AlphaFoldDB" id="A0AA88D5G1"/>
<proteinExistence type="predicted"/>
<dbReference type="PANTHER" id="PTHR33240:SF15">
    <property type="entry name" value="GAG-PRO-LIKE PROTEIN"/>
    <property type="match status" value="1"/>
</dbReference>
<dbReference type="InterPro" id="IPR005162">
    <property type="entry name" value="Retrotrans_gag_dom"/>
</dbReference>
<feature type="domain" description="Retrotransposon gag" evidence="2">
    <location>
        <begin position="85"/>
        <end position="148"/>
    </location>
</feature>
<sequence length="705" mass="78880">MIYRRLGRERSVDKPEEESHSRSRLDHLQRQLDQLVGQQYGLDQSGAAEPPFTPAIMSAPYPTRFKMPSMASYDGSSDADEHLVNYRARLDPRSVSSFQQLADSFSAAFMGSKARKLGASHLFSIKQGDSKMLKAYLQRFDKAVVQAEPPTFGQLRGIAWKHAEADEYVRGRGLEAQVQTRLPGRKSDRNQLDRGKAPAASSRKEPRSSPKTPAGKFHQYTPLVTTVENVLYQVSSKGLLRDPRPIQTDRTRRNPNKYCHFHKDVGHKTKDCIQLRDQIEALIRDSHLREFVERVITPVEPSNRPAPGTRRNQWPDDQPDEPGPEHIVHTIFGGTATADTVSSRRSYAREAKRFAHGEFINMTEHVSKICRQSSTPITFTDEKVDRLLHPLNDALVGEIRVVDNVIRRILIDNGSSADVLFMDAFSRLKIGGAVLTPIQTPLYGFAEECVRAAGMINLPVAIGDGPERVTRMVEFIVVDRPSAYNVILGRPTLNAIKAVVSTYHLAMKFPTKGGIGIFQGNQQGARKYYVEAVNRVGQRTAAPITVAAIFRIEEIEAPSGEVERFTFSTLEIPGPPSQVRRSCADQKRSSSIRTKSALQTTLEVPRPPSQVRRSCADQKWSSPIRTRKICPCRQLLRSPDPQVRSAGPQVVRRPETVELDQDKICPSRQLEVPGPPSEVRSSGADQKWTGQTRTQKRAQHLPTTT</sequence>
<dbReference type="InterPro" id="IPR021109">
    <property type="entry name" value="Peptidase_aspartic_dom_sf"/>
</dbReference>
<name>A0AA88D5G1_FICCA</name>
<evidence type="ECO:0000259" key="2">
    <source>
        <dbReference type="Pfam" id="PF03732"/>
    </source>
</evidence>
<feature type="compositionally biased region" description="Polar residues" evidence="1">
    <location>
        <begin position="679"/>
        <end position="693"/>
    </location>
</feature>
<feature type="region of interest" description="Disordered" evidence="1">
    <location>
        <begin position="576"/>
        <end position="619"/>
    </location>
</feature>
<evidence type="ECO:0000313" key="4">
    <source>
        <dbReference type="Proteomes" id="UP001187192"/>
    </source>
</evidence>
<feature type="region of interest" description="Disordered" evidence="1">
    <location>
        <begin position="638"/>
        <end position="705"/>
    </location>
</feature>
<keyword evidence="4" id="KW-1185">Reference proteome</keyword>
<feature type="region of interest" description="Disordered" evidence="1">
    <location>
        <begin position="299"/>
        <end position="324"/>
    </location>
</feature>
<feature type="region of interest" description="Disordered" evidence="1">
    <location>
        <begin position="176"/>
        <end position="220"/>
    </location>
</feature>
<feature type="compositionally biased region" description="Basic and acidic residues" evidence="1">
    <location>
        <begin position="652"/>
        <end position="665"/>
    </location>
</feature>
<feature type="compositionally biased region" description="Basic and acidic residues" evidence="1">
    <location>
        <begin position="185"/>
        <end position="208"/>
    </location>
</feature>
<protein>
    <recommendedName>
        <fullName evidence="2">Retrotransposon gag domain-containing protein</fullName>
    </recommendedName>
</protein>
<feature type="compositionally biased region" description="Polar residues" evidence="1">
    <location>
        <begin position="589"/>
        <end position="602"/>
    </location>
</feature>
<accession>A0AA88D5G1</accession>
<gene>
    <name evidence="3" type="ORF">TIFTF001_014262</name>
</gene>
<dbReference type="PANTHER" id="PTHR33240">
    <property type="entry name" value="OS08G0508500 PROTEIN"/>
    <property type="match status" value="1"/>
</dbReference>
<dbReference type="CDD" id="cd00303">
    <property type="entry name" value="retropepsin_like"/>
    <property type="match status" value="1"/>
</dbReference>
<dbReference type="Proteomes" id="UP001187192">
    <property type="component" value="Unassembled WGS sequence"/>
</dbReference>
<feature type="region of interest" description="Disordered" evidence="1">
    <location>
        <begin position="1"/>
        <end position="25"/>
    </location>
</feature>